<evidence type="ECO:0000313" key="1">
    <source>
        <dbReference type="EMBL" id="GFY14369.1"/>
    </source>
</evidence>
<keyword evidence="2" id="KW-1185">Reference proteome</keyword>
<dbReference type="AlphaFoldDB" id="A0A8X6SIK0"/>
<sequence length="98" mass="10919">MVYNYDCIVALVPQSALLLHSIHYYGLGNAIKTMIENWVVSSENLRTSAIDACRISKCLRDYIYSCLKMVHLSPVLMEEVDQGLTGNRTGRSHLGPCG</sequence>
<gene>
    <name evidence="1" type="ORF">TNCV_1021341</name>
</gene>
<dbReference type="EMBL" id="BMAU01021328">
    <property type="protein sequence ID" value="GFY14369.1"/>
    <property type="molecule type" value="Genomic_DNA"/>
</dbReference>
<accession>A0A8X6SIK0</accession>
<name>A0A8X6SIK0_TRICX</name>
<dbReference type="Proteomes" id="UP000887159">
    <property type="component" value="Unassembled WGS sequence"/>
</dbReference>
<proteinExistence type="predicted"/>
<comment type="caution">
    <text evidence="1">The sequence shown here is derived from an EMBL/GenBank/DDBJ whole genome shotgun (WGS) entry which is preliminary data.</text>
</comment>
<evidence type="ECO:0000313" key="2">
    <source>
        <dbReference type="Proteomes" id="UP000887159"/>
    </source>
</evidence>
<organism evidence="1 2">
    <name type="scientific">Trichonephila clavipes</name>
    <name type="common">Golden silk orbweaver</name>
    <name type="synonym">Nephila clavipes</name>
    <dbReference type="NCBI Taxonomy" id="2585209"/>
    <lineage>
        <taxon>Eukaryota</taxon>
        <taxon>Metazoa</taxon>
        <taxon>Ecdysozoa</taxon>
        <taxon>Arthropoda</taxon>
        <taxon>Chelicerata</taxon>
        <taxon>Arachnida</taxon>
        <taxon>Araneae</taxon>
        <taxon>Araneomorphae</taxon>
        <taxon>Entelegynae</taxon>
        <taxon>Araneoidea</taxon>
        <taxon>Nephilidae</taxon>
        <taxon>Trichonephila</taxon>
    </lineage>
</organism>
<protein>
    <submittedName>
        <fullName evidence="1">Uncharacterized protein</fullName>
    </submittedName>
</protein>
<reference evidence="1" key="1">
    <citation type="submission" date="2020-08" db="EMBL/GenBank/DDBJ databases">
        <title>Multicomponent nature underlies the extraordinary mechanical properties of spider dragline silk.</title>
        <authorList>
            <person name="Kono N."/>
            <person name="Nakamura H."/>
            <person name="Mori M."/>
            <person name="Yoshida Y."/>
            <person name="Ohtoshi R."/>
            <person name="Malay A.D."/>
            <person name="Moran D.A.P."/>
            <person name="Tomita M."/>
            <person name="Numata K."/>
            <person name="Arakawa K."/>
        </authorList>
    </citation>
    <scope>NUCLEOTIDE SEQUENCE</scope>
</reference>